<proteinExistence type="predicted"/>
<dbReference type="AlphaFoldDB" id="C7RJI3"/>
<gene>
    <name evidence="1" type="ordered locus">CAP2UW1_0188</name>
</gene>
<dbReference type="OrthoDB" id="1078940at2"/>
<dbReference type="EMBL" id="CP001715">
    <property type="protein sequence ID" value="ACV33547.1"/>
    <property type="molecule type" value="Genomic_DNA"/>
</dbReference>
<protein>
    <submittedName>
        <fullName evidence="1">Uncharacterized protein</fullName>
    </submittedName>
</protein>
<dbReference type="eggNOG" id="ENOG502ZB0D">
    <property type="taxonomic scope" value="Bacteria"/>
</dbReference>
<dbReference type="KEGG" id="app:CAP2UW1_0188"/>
<sequence>MATPAIGLGYPEWTTKAEKRGLDPLGMQTTSVALYQLLLPGISNVTLRMRYYGFYAWLAQRYAKDLGDTSVERWCLYLRRAEALYSLIAVHAGAERGVAGVDWASRAFAASGPEVAFHPATDRGEGAPQYLKQKFGAFGAAYGSQLLDIGVLEVVPGHRVPVPTRGIGDKLANAFESAIGASADAFIAAAKAGTVGKSSLTSLAPMLPSRIAATGPERDLYEELLLVGDPAQKPRATSRSHSLRLVLRIASDQRTSLRVDTLRWSLYASQCGGAPALTALGAEEDQQRFAWAVYQANDLLHVSYETILKLALDILGGAPTGMPFEALLAQTVSRLMSALGSHSVESWNELIASLVLAKDPVSEKDPMSEFMLQQTAFRSSRPEVVTSEDSARCSVLLLAVLHKRFGDLLERIAREFPVLAQGDFLRSIVTEMRFLDEHATERFESLLARIVKQRVLDRHLWVAIQKFRGPAGDYTFLIEADDGRMRLRQKDGPVLTNPRLSSAIAFLQDTHLLGPDGPTPAGLRLIQEAA</sequence>
<evidence type="ECO:0000313" key="1">
    <source>
        <dbReference type="EMBL" id="ACV33547.1"/>
    </source>
</evidence>
<dbReference type="HOGENOM" id="CLU_540681_0_0_4"/>
<reference evidence="1" key="2">
    <citation type="submission" date="2009-09" db="EMBL/GenBank/DDBJ databases">
        <title>Complete sequence of chromosome of Candidatus Accumulibacter phosphatis clade IIA str. UW-1.</title>
        <authorList>
            <consortium name="US DOE Joint Genome Institute"/>
            <person name="Martin H.G."/>
            <person name="Ivanova N."/>
            <person name="Kunin V."/>
            <person name="Warnecke F."/>
            <person name="Barry K."/>
            <person name="He S."/>
            <person name="Salamov A."/>
            <person name="Szeto E."/>
            <person name="Dalin E."/>
            <person name="Pangilinan J.L."/>
            <person name="Lapidus A."/>
            <person name="Lowry S."/>
            <person name="Kyrpides N.C."/>
            <person name="McMahon K.D."/>
            <person name="Hugenholtz P."/>
        </authorList>
    </citation>
    <scope>NUCLEOTIDE SEQUENCE [LARGE SCALE GENOMIC DNA]</scope>
    <source>
        <strain evidence="1">UW-1</strain>
    </source>
</reference>
<reference evidence="1" key="1">
    <citation type="submission" date="2009-08" db="EMBL/GenBank/DDBJ databases">
        <authorList>
            <consortium name="US DOE Joint Genome Institute"/>
            <person name="Lucas S."/>
            <person name="Copeland A."/>
            <person name="Lapidus A."/>
            <person name="Glavina del Rio T."/>
            <person name="Dalin E."/>
            <person name="Tice H."/>
            <person name="Bruce D."/>
            <person name="Barry K."/>
            <person name="Pitluck S."/>
            <person name="Lowry S."/>
            <person name="Larimer F."/>
            <person name="Land M."/>
            <person name="Hauser L."/>
            <person name="Kyrpides N."/>
            <person name="Ivanova N."/>
            <person name="McMahon K.D."/>
            <person name="Hugenholtz P."/>
        </authorList>
    </citation>
    <scope>NUCLEOTIDE SEQUENCE</scope>
    <source>
        <strain evidence="1">UW-1</strain>
    </source>
</reference>
<name>C7RJI3_ACCRE</name>
<organism evidence="1">
    <name type="scientific">Accumulibacter regalis</name>
    <dbReference type="NCBI Taxonomy" id="522306"/>
    <lineage>
        <taxon>Bacteria</taxon>
        <taxon>Pseudomonadati</taxon>
        <taxon>Pseudomonadota</taxon>
        <taxon>Betaproteobacteria</taxon>
        <taxon>Candidatus Accumulibacter</taxon>
    </lineage>
</organism>
<dbReference type="STRING" id="522306.CAP2UW1_0188"/>
<accession>C7RJI3</accession>